<dbReference type="InterPro" id="IPR036513">
    <property type="entry name" value="STAS_dom_sf"/>
</dbReference>
<feature type="domain" description="MlaB-like STAS" evidence="1">
    <location>
        <begin position="15"/>
        <end position="85"/>
    </location>
</feature>
<dbReference type="Proteomes" id="UP000032232">
    <property type="component" value="Unassembled WGS sequence"/>
</dbReference>
<dbReference type="InterPro" id="IPR058548">
    <property type="entry name" value="MlaB-like_STAS"/>
</dbReference>
<gene>
    <name evidence="2" type="ORF">jaqu_12650</name>
</gene>
<sequence length="98" mass="11212">MNEPHDTEHADGKSLRLSRRMDMSAAPDLLAALRARKGRFRLLADEVEVLEFSCIQILLSARKDGRELEIVDPSPDFIRDLEFVGCSIEMLEEREIAR</sequence>
<evidence type="ECO:0000313" key="3">
    <source>
        <dbReference type="Proteomes" id="UP000032232"/>
    </source>
</evidence>
<name>A0A0D1CQA4_9RHOB</name>
<accession>A0A0D1CQA4</accession>
<evidence type="ECO:0000313" key="2">
    <source>
        <dbReference type="EMBL" id="KIT16952.1"/>
    </source>
</evidence>
<dbReference type="OrthoDB" id="7280289at2"/>
<evidence type="ECO:0000259" key="1">
    <source>
        <dbReference type="Pfam" id="PF13466"/>
    </source>
</evidence>
<dbReference type="SUPFAM" id="SSF52091">
    <property type="entry name" value="SpoIIaa-like"/>
    <property type="match status" value="1"/>
</dbReference>
<dbReference type="PATRIC" id="fig|935700.4.peg.1317"/>
<organism evidence="2 3">
    <name type="scientific">Jannaschia aquimarina</name>
    <dbReference type="NCBI Taxonomy" id="935700"/>
    <lineage>
        <taxon>Bacteria</taxon>
        <taxon>Pseudomonadati</taxon>
        <taxon>Pseudomonadota</taxon>
        <taxon>Alphaproteobacteria</taxon>
        <taxon>Rhodobacterales</taxon>
        <taxon>Roseobacteraceae</taxon>
        <taxon>Jannaschia</taxon>
    </lineage>
</organism>
<protein>
    <recommendedName>
        <fullName evidence="1">MlaB-like STAS domain-containing protein</fullName>
    </recommendedName>
</protein>
<dbReference type="Pfam" id="PF13466">
    <property type="entry name" value="STAS_2"/>
    <property type="match status" value="1"/>
</dbReference>
<dbReference type="RefSeq" id="WP_141134388.1">
    <property type="nucleotide sequence ID" value="NZ_FZPF01000011.1"/>
</dbReference>
<dbReference type="STRING" id="935700.jaqu_12650"/>
<reference evidence="2 3" key="1">
    <citation type="submission" date="2015-02" db="EMBL/GenBank/DDBJ databases">
        <title>Genome Sequence of Jannaschia aquimarina DSM28248, a member of the Roseobacter clade.</title>
        <authorList>
            <person name="Voget S."/>
            <person name="Daniel R."/>
        </authorList>
    </citation>
    <scope>NUCLEOTIDE SEQUENCE [LARGE SCALE GENOMIC DNA]</scope>
    <source>
        <strain evidence="2 3">GSW-M26</strain>
    </source>
</reference>
<dbReference type="AlphaFoldDB" id="A0A0D1CQA4"/>
<comment type="caution">
    <text evidence="2">The sequence shown here is derived from an EMBL/GenBank/DDBJ whole genome shotgun (WGS) entry which is preliminary data.</text>
</comment>
<proteinExistence type="predicted"/>
<keyword evidence="3" id="KW-1185">Reference proteome</keyword>
<dbReference type="EMBL" id="JYFE01000024">
    <property type="protein sequence ID" value="KIT16952.1"/>
    <property type="molecule type" value="Genomic_DNA"/>
</dbReference>